<feature type="transmembrane region" description="Helical" evidence="3">
    <location>
        <begin position="6"/>
        <end position="28"/>
    </location>
</feature>
<feature type="compositionally biased region" description="Basic and acidic residues" evidence="2">
    <location>
        <begin position="154"/>
        <end position="163"/>
    </location>
</feature>
<keyword evidence="3" id="KW-0472">Membrane</keyword>
<protein>
    <submittedName>
        <fullName evidence="4">General stress protein-like protein</fullName>
    </submittedName>
</protein>
<name>A0A239YYK6_9STAP</name>
<accession>A0A239YYK6</accession>
<dbReference type="Proteomes" id="UP000242084">
    <property type="component" value="Chromosome 1"/>
</dbReference>
<feature type="region of interest" description="Disordered" evidence="2">
    <location>
        <begin position="142"/>
        <end position="183"/>
    </location>
</feature>
<evidence type="ECO:0000256" key="2">
    <source>
        <dbReference type="SAM" id="MobiDB-lite"/>
    </source>
</evidence>
<keyword evidence="3" id="KW-0812">Transmembrane</keyword>
<dbReference type="EMBL" id="LT906462">
    <property type="protein sequence ID" value="SNV64169.1"/>
    <property type="molecule type" value="Genomic_DNA"/>
</dbReference>
<dbReference type="OrthoDB" id="2366030at2"/>
<evidence type="ECO:0000313" key="4">
    <source>
        <dbReference type="EMBL" id="SNV64169.1"/>
    </source>
</evidence>
<evidence type="ECO:0000256" key="3">
    <source>
        <dbReference type="SAM" id="Phobius"/>
    </source>
</evidence>
<dbReference type="KEGG" id="sste:SAMEA4384403_1003"/>
<evidence type="ECO:0000256" key="1">
    <source>
        <dbReference type="ARBA" id="ARBA00010038"/>
    </source>
</evidence>
<feature type="compositionally biased region" description="Polar residues" evidence="2">
    <location>
        <begin position="142"/>
        <end position="153"/>
    </location>
</feature>
<dbReference type="PANTHER" id="PTHR40070:SF1">
    <property type="entry name" value="UPF0478 PROTEIN YTXG"/>
    <property type="match status" value="1"/>
</dbReference>
<dbReference type="PANTHER" id="PTHR40070">
    <property type="entry name" value="UPF0478 PROTEIN YTXG"/>
    <property type="match status" value="1"/>
</dbReference>
<comment type="similarity">
    <text evidence="1">Belongs to the UPF0478 family.</text>
</comment>
<reference evidence="4 5" key="1">
    <citation type="submission" date="2017-06" db="EMBL/GenBank/DDBJ databases">
        <authorList>
            <consortium name="Pathogen Informatics"/>
        </authorList>
    </citation>
    <scope>NUCLEOTIDE SEQUENCE [LARGE SCALE GENOMIC DNA]</scope>
    <source>
        <strain evidence="4 5">NCTC13839</strain>
    </source>
</reference>
<dbReference type="Pfam" id="PF06103">
    <property type="entry name" value="DUF948"/>
    <property type="match status" value="1"/>
</dbReference>
<gene>
    <name evidence="4" type="ORF">SAMEA4384403_01003</name>
</gene>
<organism evidence="4 5">
    <name type="scientific">Mammaliicoccus stepanovicii</name>
    <dbReference type="NCBI Taxonomy" id="643214"/>
    <lineage>
        <taxon>Bacteria</taxon>
        <taxon>Bacillati</taxon>
        <taxon>Bacillota</taxon>
        <taxon>Bacilli</taxon>
        <taxon>Bacillales</taxon>
        <taxon>Staphylococcaceae</taxon>
        <taxon>Mammaliicoccus</taxon>
    </lineage>
</organism>
<sequence>MDWLLPLAGIIAAVAFLVICVVLALFLMQLLKTVKGINETLDGIQGQIQGITRESTDLLHKANRLTEDIQDKSLRLNSVVDAVKGVGDSVQTLNTSVDRVTNSITHNISQNEDKISQVIQWSNVAMEVADKWQYRKDRRSNVSFNSKATSSNEFEAKVPKDYNESTTPGDNLDEDKIGAGLKK</sequence>
<dbReference type="AlphaFoldDB" id="A0A239YYK6"/>
<keyword evidence="5" id="KW-1185">Reference proteome</keyword>
<proteinExistence type="inferred from homology"/>
<evidence type="ECO:0000313" key="5">
    <source>
        <dbReference type="Proteomes" id="UP000242084"/>
    </source>
</evidence>
<dbReference type="InterPro" id="IPR009293">
    <property type="entry name" value="UPF0478"/>
</dbReference>
<keyword evidence="3" id="KW-1133">Transmembrane helix</keyword>
<dbReference type="RefSeq" id="WP_095087375.1">
    <property type="nucleotide sequence ID" value="NZ_BMDM01000002.1"/>
</dbReference>